<accession>A0A1Y3GGL5</accession>
<organism evidence="3 4">
    <name type="scientific">Methanonatronarchaeum thermophilum</name>
    <dbReference type="NCBI Taxonomy" id="1927129"/>
    <lineage>
        <taxon>Archaea</taxon>
        <taxon>Methanobacteriati</taxon>
        <taxon>Methanobacteriota</taxon>
        <taxon>Methanonatronarchaeia</taxon>
        <taxon>Methanonatronarchaeales</taxon>
        <taxon>Methanonatronarchaeaceae</taxon>
        <taxon>Methanonatronarchaeum</taxon>
    </lineage>
</organism>
<dbReference type="SUPFAM" id="SSF56349">
    <property type="entry name" value="DNA breaking-rejoining enzymes"/>
    <property type="match status" value="1"/>
</dbReference>
<feature type="domain" description="Tyr recombinase" evidence="2">
    <location>
        <begin position="126"/>
        <end position="294"/>
    </location>
</feature>
<dbReference type="InterPro" id="IPR002104">
    <property type="entry name" value="Integrase_catalytic"/>
</dbReference>
<dbReference type="Gene3D" id="1.10.443.10">
    <property type="entry name" value="Intergrase catalytic core"/>
    <property type="match status" value="1"/>
</dbReference>
<dbReference type="Pfam" id="PF00589">
    <property type="entry name" value="Phage_integrase"/>
    <property type="match status" value="1"/>
</dbReference>
<dbReference type="OrthoDB" id="88415at2157"/>
<evidence type="ECO:0000256" key="1">
    <source>
        <dbReference type="ARBA" id="ARBA00023172"/>
    </source>
</evidence>
<dbReference type="InterPro" id="IPR011010">
    <property type="entry name" value="DNA_brk_join_enz"/>
</dbReference>
<name>A0A1Y3GGL5_9EURY</name>
<dbReference type="InterPro" id="IPR013762">
    <property type="entry name" value="Integrase-like_cat_sf"/>
</dbReference>
<sequence length="303" mass="36129">MFSAGGEIRTREPLRDRILSPDQRRIEIEKNRFIFSESDIQEFLNRLKASGRSDLRIQELKNGLKRFGETVNWDCKLTDITEYIDNRRKEVSNVTLTKDIQMIKQFLKDQNIEWGKKIKRPTIERKKPKIVNKEDIIQLINKLKEVDVEQKYFYRAKTAIILSAVSGMRPWEIYRLNWEDIDLENRIINLPAKKTKTREERTVIFNKEAQTHLKNHKKNFPNQAFNKKTIYTLTNKINPKPETKLKHCRKYFSQQWDRQGLPTSIKEMLMGHFGTIDLTNYNNQTPENLKKIYDKANLKITEQ</sequence>
<keyword evidence="1" id="KW-0233">DNA recombination</keyword>
<protein>
    <submittedName>
        <fullName evidence="3">XerD/XerC family integrase</fullName>
    </submittedName>
</protein>
<dbReference type="RefSeq" id="WP_143406772.1">
    <property type="nucleotide sequence ID" value="NZ_MRZU01000002.1"/>
</dbReference>
<keyword evidence="4" id="KW-1185">Reference proteome</keyword>
<evidence type="ECO:0000313" key="4">
    <source>
        <dbReference type="Proteomes" id="UP000195137"/>
    </source>
</evidence>
<proteinExistence type="predicted"/>
<dbReference type="AlphaFoldDB" id="A0A1Y3GGL5"/>
<evidence type="ECO:0000313" key="3">
    <source>
        <dbReference type="EMBL" id="OUJ19344.1"/>
    </source>
</evidence>
<dbReference type="PROSITE" id="PS51898">
    <property type="entry name" value="TYR_RECOMBINASE"/>
    <property type="match status" value="1"/>
</dbReference>
<dbReference type="GO" id="GO:0015074">
    <property type="term" value="P:DNA integration"/>
    <property type="evidence" value="ECO:0007669"/>
    <property type="project" value="InterPro"/>
</dbReference>
<comment type="caution">
    <text evidence="3">The sequence shown here is derived from an EMBL/GenBank/DDBJ whole genome shotgun (WGS) entry which is preliminary data.</text>
</comment>
<reference evidence="3 4" key="1">
    <citation type="submission" date="2016-12" db="EMBL/GenBank/DDBJ databases">
        <title>Discovery of methanogenic haloarchaea.</title>
        <authorList>
            <person name="Sorokin D.Y."/>
            <person name="Makarova K.S."/>
            <person name="Abbas B."/>
            <person name="Ferrer M."/>
            <person name="Golyshin P.N."/>
        </authorList>
    </citation>
    <scope>NUCLEOTIDE SEQUENCE [LARGE SCALE GENOMIC DNA]</scope>
    <source>
        <strain evidence="3">AMET1</strain>
    </source>
</reference>
<evidence type="ECO:0000259" key="2">
    <source>
        <dbReference type="PROSITE" id="PS51898"/>
    </source>
</evidence>
<dbReference type="GO" id="GO:0006310">
    <property type="term" value="P:DNA recombination"/>
    <property type="evidence" value="ECO:0007669"/>
    <property type="project" value="UniProtKB-KW"/>
</dbReference>
<dbReference type="EMBL" id="MRZU01000002">
    <property type="protein sequence ID" value="OUJ19344.1"/>
    <property type="molecule type" value="Genomic_DNA"/>
</dbReference>
<gene>
    <name evidence="3" type="ORF">AMET1_0013</name>
</gene>
<dbReference type="Proteomes" id="UP000195137">
    <property type="component" value="Unassembled WGS sequence"/>
</dbReference>
<dbReference type="GO" id="GO:0003677">
    <property type="term" value="F:DNA binding"/>
    <property type="evidence" value="ECO:0007669"/>
    <property type="project" value="InterPro"/>
</dbReference>